<keyword evidence="14" id="KW-0067">ATP-binding</keyword>
<dbReference type="Gene3D" id="3.30.565.10">
    <property type="entry name" value="Histidine kinase-like ATPase, C-terminal domain"/>
    <property type="match status" value="1"/>
</dbReference>
<dbReference type="PANTHER" id="PTHR45436">
    <property type="entry name" value="SENSOR HISTIDINE KINASE YKOH"/>
    <property type="match status" value="1"/>
</dbReference>
<dbReference type="InterPro" id="IPR036890">
    <property type="entry name" value="HATPase_C_sf"/>
</dbReference>
<dbReference type="Pfam" id="PF02518">
    <property type="entry name" value="HATPase_c"/>
    <property type="match status" value="1"/>
</dbReference>
<evidence type="ECO:0000256" key="3">
    <source>
        <dbReference type="ARBA" id="ARBA00012438"/>
    </source>
</evidence>
<dbReference type="Pfam" id="PF00512">
    <property type="entry name" value="HisKA"/>
    <property type="match status" value="1"/>
</dbReference>
<comment type="caution">
    <text evidence="14">The sequence shown here is derived from an EMBL/GenBank/DDBJ whole genome shotgun (WGS) entry which is preliminary data.</text>
</comment>
<evidence type="ECO:0000256" key="1">
    <source>
        <dbReference type="ARBA" id="ARBA00000085"/>
    </source>
</evidence>
<dbReference type="Gene3D" id="6.10.340.10">
    <property type="match status" value="1"/>
</dbReference>
<keyword evidence="7" id="KW-0418">Kinase</keyword>
<keyword evidence="10 11" id="KW-0472">Membrane</keyword>
<dbReference type="EMBL" id="JAPHEH010000001">
    <property type="protein sequence ID" value="MDG4476071.1"/>
    <property type="molecule type" value="Genomic_DNA"/>
</dbReference>
<dbReference type="RefSeq" id="WP_307633040.1">
    <property type="nucleotide sequence ID" value="NZ_JAPHEH010000001.1"/>
</dbReference>
<dbReference type="InterPro" id="IPR004358">
    <property type="entry name" value="Sig_transdc_His_kin-like_C"/>
</dbReference>
<evidence type="ECO:0000259" key="12">
    <source>
        <dbReference type="PROSITE" id="PS50109"/>
    </source>
</evidence>
<dbReference type="InterPro" id="IPR005467">
    <property type="entry name" value="His_kinase_dom"/>
</dbReference>
<dbReference type="SMART" id="SM00388">
    <property type="entry name" value="HisKA"/>
    <property type="match status" value="1"/>
</dbReference>
<dbReference type="SUPFAM" id="SSF158472">
    <property type="entry name" value="HAMP domain-like"/>
    <property type="match status" value="1"/>
</dbReference>
<feature type="transmembrane region" description="Helical" evidence="11">
    <location>
        <begin position="16"/>
        <end position="36"/>
    </location>
</feature>
<evidence type="ECO:0000259" key="13">
    <source>
        <dbReference type="PROSITE" id="PS50885"/>
    </source>
</evidence>
<accession>A0A9X4MF31</accession>
<dbReference type="InterPro" id="IPR050428">
    <property type="entry name" value="TCS_sensor_his_kinase"/>
</dbReference>
<dbReference type="Gene3D" id="1.10.287.130">
    <property type="match status" value="1"/>
</dbReference>
<dbReference type="AlphaFoldDB" id="A0A9X4MF31"/>
<evidence type="ECO:0000313" key="15">
    <source>
        <dbReference type="Proteomes" id="UP001154240"/>
    </source>
</evidence>
<keyword evidence="15" id="KW-1185">Reference proteome</keyword>
<evidence type="ECO:0000256" key="7">
    <source>
        <dbReference type="ARBA" id="ARBA00022777"/>
    </source>
</evidence>
<keyword evidence="4" id="KW-0597">Phosphoprotein</keyword>
<keyword evidence="8 11" id="KW-1133">Transmembrane helix</keyword>
<sequence>MARIKQLARTTGFRLALWYSLIFISSALLLFSLLYFPMRAAIMEKDRNIILAKLNEYVLQEEQSGLQSMLAEIRLEDGQNSQAGFFVRVADPTNQSLIVTLPPEWHQLDSEAFPLFPSGVGADGWILLPAKGREDALEIISRRLQSGYLLQIGRGSRERQKILEYFGRVFAGTMVPLIIFAFGGGVFLAFRSLRPVRDLIQVVRSIDIGKMDARVPSRQTGDELDELVRLFNIMLARIEQLLAGMRAALDNVAHDLRTPVTRLRAGIETALQSDNTAEVLREALLDCAEESERIMTMLNTLMDISEAETGAMKLHRQSIDIVSLLGEVVDLYQYVAEENGVEVSVVGPADLTVSADRDRMRQVVANLLDNSLKHTPRGGRIELSCDRQGEEVVIQVRDSGTGIPPHDLPLIFDRLYRGDHSRSQRGLGLGLSLVKAVIQAHAGRIKVESAPGQGTTFILQLPGESPPQS</sequence>
<dbReference type="FunFam" id="3.30.565.10:FF:000006">
    <property type="entry name" value="Sensor histidine kinase WalK"/>
    <property type="match status" value="1"/>
</dbReference>
<dbReference type="InterPro" id="IPR003660">
    <property type="entry name" value="HAMP_dom"/>
</dbReference>
<evidence type="ECO:0000256" key="11">
    <source>
        <dbReference type="SAM" id="Phobius"/>
    </source>
</evidence>
<name>A0A9X4MF31_9BACT</name>
<organism evidence="14 15">
    <name type="scientific">Thiovibrio frasassiensis</name>
    <dbReference type="NCBI Taxonomy" id="2984131"/>
    <lineage>
        <taxon>Bacteria</taxon>
        <taxon>Pseudomonadati</taxon>
        <taxon>Thermodesulfobacteriota</taxon>
        <taxon>Desulfobulbia</taxon>
        <taxon>Desulfobulbales</taxon>
        <taxon>Thiovibrionaceae</taxon>
        <taxon>Thiovibrio</taxon>
    </lineage>
</organism>
<feature type="transmembrane region" description="Helical" evidence="11">
    <location>
        <begin position="165"/>
        <end position="190"/>
    </location>
</feature>
<dbReference type="PANTHER" id="PTHR45436:SF8">
    <property type="entry name" value="HISTIDINE KINASE"/>
    <property type="match status" value="1"/>
</dbReference>
<keyword evidence="5" id="KW-0808">Transferase</keyword>
<dbReference type="SMART" id="SM00387">
    <property type="entry name" value="HATPase_c"/>
    <property type="match status" value="1"/>
</dbReference>
<dbReference type="PRINTS" id="PR00344">
    <property type="entry name" value="BCTRLSENSOR"/>
</dbReference>
<feature type="domain" description="HAMP" evidence="13">
    <location>
        <begin position="190"/>
        <end position="243"/>
    </location>
</feature>
<dbReference type="CDD" id="cd00082">
    <property type="entry name" value="HisKA"/>
    <property type="match status" value="1"/>
</dbReference>
<dbReference type="InterPro" id="IPR003661">
    <property type="entry name" value="HisK_dim/P_dom"/>
</dbReference>
<evidence type="ECO:0000256" key="6">
    <source>
        <dbReference type="ARBA" id="ARBA00022692"/>
    </source>
</evidence>
<dbReference type="SUPFAM" id="SSF47384">
    <property type="entry name" value="Homodimeric domain of signal transducing histidine kinase"/>
    <property type="match status" value="1"/>
</dbReference>
<protein>
    <recommendedName>
        <fullName evidence="3">histidine kinase</fullName>
        <ecNumber evidence="3">2.7.13.3</ecNumber>
    </recommendedName>
</protein>
<dbReference type="SMART" id="SM00304">
    <property type="entry name" value="HAMP"/>
    <property type="match status" value="1"/>
</dbReference>
<evidence type="ECO:0000256" key="10">
    <source>
        <dbReference type="ARBA" id="ARBA00023136"/>
    </source>
</evidence>
<dbReference type="Pfam" id="PF00672">
    <property type="entry name" value="HAMP"/>
    <property type="match status" value="1"/>
</dbReference>
<evidence type="ECO:0000313" key="14">
    <source>
        <dbReference type="EMBL" id="MDG4476071.1"/>
    </source>
</evidence>
<keyword evidence="6 11" id="KW-0812">Transmembrane</keyword>
<gene>
    <name evidence="14" type="ORF">OLX77_07880</name>
</gene>
<dbReference type="CDD" id="cd00075">
    <property type="entry name" value="HATPase"/>
    <property type="match status" value="1"/>
</dbReference>
<evidence type="ECO:0000256" key="5">
    <source>
        <dbReference type="ARBA" id="ARBA00022679"/>
    </source>
</evidence>
<dbReference type="CDD" id="cd06225">
    <property type="entry name" value="HAMP"/>
    <property type="match status" value="1"/>
</dbReference>
<dbReference type="InterPro" id="IPR003594">
    <property type="entry name" value="HATPase_dom"/>
</dbReference>
<comment type="catalytic activity">
    <reaction evidence="1">
        <text>ATP + protein L-histidine = ADP + protein N-phospho-L-histidine.</text>
        <dbReference type="EC" id="2.7.13.3"/>
    </reaction>
</comment>
<dbReference type="SUPFAM" id="SSF55874">
    <property type="entry name" value="ATPase domain of HSP90 chaperone/DNA topoisomerase II/histidine kinase"/>
    <property type="match status" value="1"/>
</dbReference>
<evidence type="ECO:0000256" key="4">
    <source>
        <dbReference type="ARBA" id="ARBA00022553"/>
    </source>
</evidence>
<keyword evidence="9" id="KW-0902">Two-component regulatory system</keyword>
<proteinExistence type="predicted"/>
<dbReference type="Proteomes" id="UP001154240">
    <property type="component" value="Unassembled WGS sequence"/>
</dbReference>
<dbReference type="EC" id="2.7.13.3" evidence="3"/>
<evidence type="ECO:0000256" key="9">
    <source>
        <dbReference type="ARBA" id="ARBA00023012"/>
    </source>
</evidence>
<keyword evidence="14" id="KW-0547">Nucleotide-binding</keyword>
<dbReference type="PROSITE" id="PS50885">
    <property type="entry name" value="HAMP"/>
    <property type="match status" value="1"/>
</dbReference>
<evidence type="ECO:0000256" key="2">
    <source>
        <dbReference type="ARBA" id="ARBA00004370"/>
    </source>
</evidence>
<comment type="subcellular location">
    <subcellularLocation>
        <location evidence="2">Membrane</location>
    </subcellularLocation>
</comment>
<reference evidence="14" key="1">
    <citation type="journal article" date="2022" name="bioRxiv">
        <title>Thiovibrio frasassiensisgen. nov., sp. nov., an autotrophic, elemental sulfur disproportionating bacterium isolated from sulfidic karst sediment, and proposal of Thiovibrionaceae fam. nov.</title>
        <authorList>
            <person name="Aronson H."/>
            <person name="Thomas C."/>
            <person name="Bhattacharyya M."/>
            <person name="Eckstein S."/>
            <person name="Jensen S."/>
            <person name="Barco R."/>
            <person name="Macalady J."/>
            <person name="Amend J."/>
        </authorList>
    </citation>
    <scope>NUCLEOTIDE SEQUENCE</scope>
    <source>
        <strain evidence="14">RS19-109</strain>
    </source>
</reference>
<dbReference type="GO" id="GO:0005524">
    <property type="term" value="F:ATP binding"/>
    <property type="evidence" value="ECO:0007669"/>
    <property type="project" value="UniProtKB-KW"/>
</dbReference>
<evidence type="ECO:0000256" key="8">
    <source>
        <dbReference type="ARBA" id="ARBA00022989"/>
    </source>
</evidence>
<reference evidence="14" key="2">
    <citation type="submission" date="2022-10" db="EMBL/GenBank/DDBJ databases">
        <authorList>
            <person name="Aronson H.S."/>
        </authorList>
    </citation>
    <scope>NUCLEOTIDE SEQUENCE</scope>
    <source>
        <strain evidence="14">RS19-109</strain>
    </source>
</reference>
<feature type="domain" description="Histidine kinase" evidence="12">
    <location>
        <begin position="251"/>
        <end position="465"/>
    </location>
</feature>
<dbReference type="PROSITE" id="PS50109">
    <property type="entry name" value="HIS_KIN"/>
    <property type="match status" value="1"/>
</dbReference>
<dbReference type="GO" id="GO:0000155">
    <property type="term" value="F:phosphorelay sensor kinase activity"/>
    <property type="evidence" value="ECO:0007669"/>
    <property type="project" value="InterPro"/>
</dbReference>
<dbReference type="InterPro" id="IPR036097">
    <property type="entry name" value="HisK_dim/P_sf"/>
</dbReference>
<dbReference type="GO" id="GO:0005886">
    <property type="term" value="C:plasma membrane"/>
    <property type="evidence" value="ECO:0007669"/>
    <property type="project" value="TreeGrafter"/>
</dbReference>